<dbReference type="Gene3D" id="3.40.1230.10">
    <property type="entry name" value="MTH938-like"/>
    <property type="match status" value="1"/>
</dbReference>
<evidence type="ECO:0000313" key="1">
    <source>
        <dbReference type="EMBL" id="SVA69495.1"/>
    </source>
</evidence>
<proteinExistence type="predicted"/>
<dbReference type="EMBL" id="UINC01016746">
    <property type="protein sequence ID" value="SVA69495.1"/>
    <property type="molecule type" value="Genomic_DNA"/>
</dbReference>
<protein>
    <submittedName>
        <fullName evidence="1">Uncharacterized protein</fullName>
    </submittedName>
</protein>
<reference evidence="1" key="1">
    <citation type="submission" date="2018-05" db="EMBL/GenBank/DDBJ databases">
        <authorList>
            <person name="Lanie J.A."/>
            <person name="Ng W.-L."/>
            <person name="Kazmierczak K.M."/>
            <person name="Andrzejewski T.M."/>
            <person name="Davidsen T.M."/>
            <person name="Wayne K.J."/>
            <person name="Tettelin H."/>
            <person name="Glass J.I."/>
            <person name="Rusch D."/>
            <person name="Podicherti R."/>
            <person name="Tsui H.-C.T."/>
            <person name="Winkler M.E."/>
        </authorList>
    </citation>
    <scope>NUCLEOTIDE SEQUENCE</scope>
</reference>
<name>A0A381XXR2_9ZZZZ</name>
<dbReference type="AlphaFoldDB" id="A0A381XXR2"/>
<dbReference type="InterPro" id="IPR036748">
    <property type="entry name" value="MTH938-like_sf"/>
</dbReference>
<accession>A0A381XXR2</accession>
<dbReference type="SUPFAM" id="SSF64076">
    <property type="entry name" value="MTH938-like"/>
    <property type="match status" value="1"/>
</dbReference>
<sequence length="116" mass="13191">MMFTYNNFGQIQIGRELYQHDVVLNNKIVERRQKKKSKPLRAQFGHTPLGPKENIPWDCTELVIGTGYYGRLPITEAVIHEAEQRGITLKIMKTAEASKYLSESTTDANAVLHVTC</sequence>
<gene>
    <name evidence="1" type="ORF">METZ01_LOCUS122349</name>
</gene>
<organism evidence="1">
    <name type="scientific">marine metagenome</name>
    <dbReference type="NCBI Taxonomy" id="408172"/>
    <lineage>
        <taxon>unclassified sequences</taxon>
        <taxon>metagenomes</taxon>
        <taxon>ecological metagenomes</taxon>
    </lineage>
</organism>